<feature type="domain" description="Izumo protein immunoglobulin" evidence="6">
    <location>
        <begin position="168"/>
        <end position="255"/>
    </location>
</feature>
<reference evidence="7" key="3">
    <citation type="submission" date="2025-09" db="UniProtKB">
        <authorList>
            <consortium name="Ensembl"/>
        </authorList>
    </citation>
    <scope>IDENTIFICATION</scope>
    <source>
        <strain evidence="7">Isolate ISIS603380</strain>
    </source>
</reference>
<keyword evidence="2 5" id="KW-0732">Signal</keyword>
<feature type="signal peptide" evidence="5">
    <location>
        <begin position="1"/>
        <end position="21"/>
    </location>
</feature>
<accession>G3TPD8</accession>
<comment type="similarity">
    <text evidence="1">Belongs to the Izumo family.</text>
</comment>
<dbReference type="GO" id="GO:0005102">
    <property type="term" value="F:signaling receptor binding"/>
    <property type="evidence" value="ECO:0007669"/>
    <property type="project" value="Ensembl"/>
</dbReference>
<evidence type="ECO:0000259" key="6">
    <source>
        <dbReference type="Pfam" id="PF16706"/>
    </source>
</evidence>
<feature type="region of interest" description="Disordered" evidence="3">
    <location>
        <begin position="320"/>
        <end position="342"/>
    </location>
</feature>
<keyword evidence="4" id="KW-1133">Transmembrane helix</keyword>
<dbReference type="GO" id="GO:0007342">
    <property type="term" value="P:fusion of sperm to egg plasma membrane involved in single fertilization"/>
    <property type="evidence" value="ECO:0007669"/>
    <property type="project" value="Ensembl"/>
</dbReference>
<evidence type="ECO:0000256" key="3">
    <source>
        <dbReference type="SAM" id="MobiDB-lite"/>
    </source>
</evidence>
<dbReference type="GO" id="GO:0086080">
    <property type="term" value="F:protein binding involved in heterotypic cell-cell adhesion"/>
    <property type="evidence" value="ECO:0007669"/>
    <property type="project" value="TreeGrafter"/>
</dbReference>
<evidence type="ECO:0000256" key="2">
    <source>
        <dbReference type="ARBA" id="ARBA00022729"/>
    </source>
</evidence>
<dbReference type="Pfam" id="PF15005">
    <property type="entry name" value="IZUMO"/>
    <property type="match status" value="1"/>
</dbReference>
<feature type="transmembrane region" description="Helical" evidence="4">
    <location>
        <begin position="289"/>
        <end position="311"/>
    </location>
</feature>
<proteinExistence type="inferred from homology"/>
<dbReference type="InParanoid" id="G3TPD8"/>
<reference evidence="7 8" key="1">
    <citation type="submission" date="2009-06" db="EMBL/GenBank/DDBJ databases">
        <title>The Genome Sequence of Loxodonta africana (African elephant).</title>
        <authorList>
            <person name="Di Palma F."/>
            <person name="Heiman D."/>
            <person name="Young S."/>
            <person name="Johnson J."/>
            <person name="Lander E.S."/>
            <person name="Lindblad-Toh K."/>
        </authorList>
    </citation>
    <scope>NUCLEOTIDE SEQUENCE [LARGE SCALE GENOMIC DNA]</scope>
    <source>
        <strain evidence="7 8">Isolate ISIS603380</strain>
    </source>
</reference>
<dbReference type="FunCoup" id="G3TPD8">
    <property type="interactions" value="4"/>
</dbReference>
<dbReference type="InterPro" id="IPR032700">
    <property type="entry name" value="IZUMO1"/>
</dbReference>
<dbReference type="eggNOG" id="ENOG502SFD8">
    <property type="taxonomic scope" value="Eukaryota"/>
</dbReference>
<dbReference type="Pfam" id="PF16706">
    <property type="entry name" value="Izumo-Ig"/>
    <property type="match status" value="1"/>
</dbReference>
<dbReference type="InterPro" id="IPR032699">
    <property type="entry name" value="Izumo-Ig"/>
</dbReference>
<dbReference type="InterPro" id="IPR013783">
    <property type="entry name" value="Ig-like_fold"/>
</dbReference>
<dbReference type="InterPro" id="IPR036179">
    <property type="entry name" value="Ig-like_dom_sf"/>
</dbReference>
<organism evidence="7 8">
    <name type="scientific">Loxodonta africana</name>
    <name type="common">African elephant</name>
    <dbReference type="NCBI Taxonomy" id="9785"/>
    <lineage>
        <taxon>Eukaryota</taxon>
        <taxon>Metazoa</taxon>
        <taxon>Chordata</taxon>
        <taxon>Craniata</taxon>
        <taxon>Vertebrata</taxon>
        <taxon>Euteleostomi</taxon>
        <taxon>Mammalia</taxon>
        <taxon>Eutheria</taxon>
        <taxon>Afrotheria</taxon>
        <taxon>Proboscidea</taxon>
        <taxon>Elephantidae</taxon>
        <taxon>Loxodonta</taxon>
    </lineage>
</organism>
<name>G3TPD8_LOXAF</name>
<protein>
    <submittedName>
        <fullName evidence="7">Izumo sperm-oocyte fusion 1</fullName>
    </submittedName>
</protein>
<dbReference type="OMA" id="ATIINFH"/>
<keyword evidence="8" id="KW-1185">Reference proteome</keyword>
<reference evidence="7" key="2">
    <citation type="submission" date="2025-08" db="UniProtKB">
        <authorList>
            <consortium name="Ensembl"/>
        </authorList>
    </citation>
    <scope>IDENTIFICATION</scope>
    <source>
        <strain evidence="7">Isolate ISIS603380</strain>
    </source>
</reference>
<sequence>MGPQCPLLVVALASCLLPAPGCIICEPSVVAGLKSLMTDYLPNHLPPEAQESLMKRVEAAVRDFKELPKDDETYMGAVDEPTLQKASWSFLMDLKRIMDTGVEGELFIKELFWMLHLQKESFAQQSAHFLREFYCPNKCGLMLQTLIWCNNCEKEVHACRKSKDCGERQVEVQQMEDMILDCELNWHRASQGLTDYSFYRVWENKTETLVSKGKEPTLAKPMVGPEDAGTYRCELGTVKKSPATIIHFRVKVLPRRIQEEALPQTTTAPGVITTIHQPPYPDKMLKRHLIWLLISGTAVVTAGTATVIFFLRPRKPSRFRFGKGPAQHPQVPNQKITVSKKQ</sequence>
<dbReference type="Ensembl" id="ENSLAFT00000021799.2">
    <property type="protein sequence ID" value="ENSLAFP00000017243.2"/>
    <property type="gene ID" value="ENSLAFG00000022408.2"/>
</dbReference>
<dbReference type="SUPFAM" id="SSF48726">
    <property type="entry name" value="Immunoglobulin"/>
    <property type="match status" value="1"/>
</dbReference>
<dbReference type="GO" id="GO:0005886">
    <property type="term" value="C:plasma membrane"/>
    <property type="evidence" value="ECO:0007669"/>
    <property type="project" value="Ensembl"/>
</dbReference>
<evidence type="ECO:0000256" key="1">
    <source>
        <dbReference type="ARBA" id="ARBA00009633"/>
    </source>
</evidence>
<dbReference type="AlphaFoldDB" id="G3TPD8"/>
<evidence type="ECO:0000256" key="5">
    <source>
        <dbReference type="SAM" id="SignalP"/>
    </source>
</evidence>
<dbReference type="HOGENOM" id="CLU_044481_0_0_1"/>
<dbReference type="Proteomes" id="UP000007646">
    <property type="component" value="Unassembled WGS sequence"/>
</dbReference>
<keyword evidence="4" id="KW-0812">Transmembrane</keyword>
<dbReference type="Gene3D" id="2.60.40.10">
    <property type="entry name" value="Immunoglobulins"/>
    <property type="match status" value="1"/>
</dbReference>
<dbReference type="GO" id="GO:0035036">
    <property type="term" value="P:sperm-egg recognition"/>
    <property type="evidence" value="ECO:0007669"/>
    <property type="project" value="Ensembl"/>
</dbReference>
<evidence type="ECO:0000256" key="4">
    <source>
        <dbReference type="SAM" id="Phobius"/>
    </source>
</evidence>
<evidence type="ECO:0000313" key="8">
    <source>
        <dbReference type="Proteomes" id="UP000007646"/>
    </source>
</evidence>
<dbReference type="InterPro" id="IPR029389">
    <property type="entry name" value="IZUMO"/>
</dbReference>
<feature type="compositionally biased region" description="Polar residues" evidence="3">
    <location>
        <begin position="330"/>
        <end position="342"/>
    </location>
</feature>
<keyword evidence="4" id="KW-0472">Membrane</keyword>
<gene>
    <name evidence="7" type="primary">IZUMO1</name>
</gene>
<dbReference type="GeneTree" id="ENSGT00390000015014"/>
<feature type="chain" id="PRO_5003455720" evidence="5">
    <location>
        <begin position="22"/>
        <end position="342"/>
    </location>
</feature>
<dbReference type="STRING" id="9785.ENSLAFP00000017243"/>
<dbReference type="PANTHER" id="PTHR35540">
    <property type="entry name" value="IZUMO SPERM-EGG FUSION PROTEIN 1"/>
    <property type="match status" value="1"/>
</dbReference>
<evidence type="ECO:0000313" key="7">
    <source>
        <dbReference type="Ensembl" id="ENSLAFP00000017243.2"/>
    </source>
</evidence>
<dbReference type="PANTHER" id="PTHR35540:SF1">
    <property type="entry name" value="IZUMO SPERM-EGG FUSION PROTEIN 1"/>
    <property type="match status" value="1"/>
</dbReference>
<dbReference type="GO" id="GO:0002080">
    <property type="term" value="C:acrosomal membrane"/>
    <property type="evidence" value="ECO:0007669"/>
    <property type="project" value="TreeGrafter"/>
</dbReference>